<dbReference type="Proteomes" id="UP000619534">
    <property type="component" value="Unassembled WGS sequence"/>
</dbReference>
<evidence type="ECO:0000313" key="2">
    <source>
        <dbReference type="Proteomes" id="UP000619534"/>
    </source>
</evidence>
<reference evidence="2" key="1">
    <citation type="journal article" date="2019" name="Int. J. Syst. Evol. Microbiol.">
        <title>The Global Catalogue of Microorganisms (GCM) 10K type strain sequencing project: providing services to taxonomists for standard genome sequencing and annotation.</title>
        <authorList>
            <consortium name="The Broad Institute Genomics Platform"/>
            <consortium name="The Broad Institute Genome Sequencing Center for Infectious Disease"/>
            <person name="Wu L."/>
            <person name="Ma J."/>
        </authorList>
    </citation>
    <scope>NUCLEOTIDE SEQUENCE [LARGE SCALE GENOMIC DNA]</scope>
    <source>
        <strain evidence="2">CCM 7282</strain>
    </source>
</reference>
<accession>A0ABQ1NZD1</accession>
<comment type="caution">
    <text evidence="1">The sequence shown here is derived from an EMBL/GenBank/DDBJ whole genome shotgun (WGS) entry which is preliminary data.</text>
</comment>
<proteinExistence type="predicted"/>
<gene>
    <name evidence="1" type="ORF">GCM10007216_18480</name>
</gene>
<evidence type="ECO:0000313" key="1">
    <source>
        <dbReference type="EMBL" id="GGC88048.1"/>
    </source>
</evidence>
<organism evidence="1 2">
    <name type="scientific">Thalassobacillus devorans</name>
    <dbReference type="NCBI Taxonomy" id="279813"/>
    <lineage>
        <taxon>Bacteria</taxon>
        <taxon>Bacillati</taxon>
        <taxon>Bacillota</taxon>
        <taxon>Bacilli</taxon>
        <taxon>Bacillales</taxon>
        <taxon>Bacillaceae</taxon>
        <taxon>Thalassobacillus</taxon>
    </lineage>
</organism>
<keyword evidence="2" id="KW-1185">Reference proteome</keyword>
<name>A0ABQ1NZD1_9BACI</name>
<dbReference type="EMBL" id="BMCJ01000003">
    <property type="protein sequence ID" value="GGC88048.1"/>
    <property type="molecule type" value="Genomic_DNA"/>
</dbReference>
<sequence>MEIQKEMSNEIRGAWGNIKPYHRYATLNDVEHGYNFGCFFSIGDSEEQKKIILGIANLSLNTYKVVTLTSIGNVQLVENMIKVIKKLFPHLTFEGYREMIFDMLDESIVPVLEKYEKGFPADYHLLDVGNLNINDTLGFTSLSYSLTVEGIPFNYKMVPVIEDMLVNDLES</sequence>
<dbReference type="RefSeq" id="WP_062446202.1">
    <property type="nucleotide sequence ID" value="NZ_BMCJ01000003.1"/>
</dbReference>
<protein>
    <submittedName>
        <fullName evidence="1">Uncharacterized protein</fullName>
    </submittedName>
</protein>